<evidence type="ECO:0000259" key="1">
    <source>
        <dbReference type="Pfam" id="PF02514"/>
    </source>
</evidence>
<dbReference type="OrthoDB" id="9757976at2"/>
<comment type="caution">
    <text evidence="2">The sequence shown here is derived from an EMBL/GenBank/DDBJ whole genome shotgun (WGS) entry which is preliminary data.</text>
</comment>
<dbReference type="PANTHER" id="PTHR44119:SF4">
    <property type="entry name" value="AEROBIC COBALTOCHELATASE SUBUNIT COBN"/>
    <property type="match status" value="1"/>
</dbReference>
<sequence length="1180" mass="129712">MEKFVYLTNADTEVLALRSVWEDLPEEFALYVRQIDSISGVDDLLDGSRIVVIRLLGGAQASRWFPELARQCRSRGIPFVCYPGDNALDREMMDASTVSAGIWEEGFRYLVEGGVSNLSNLVRFLSDTVTRTGYGFTALEEIPSFGCLMRAAHEDPRGRVALIIYRAHVISGNLSFVRDLVDVAVANRLAIDVYYAYSLRVGDGEASVVDLVGATQPDVVLATVLAAGHADALAWEAGQLATLGVPVLQALISTTPRSRWQESQAGLRPIDVAMNVAMPEFDGRIITIPVAFKELIDEDEGFGASISAYRLDRERTQRLMEFVLRLIRLRRKANVDKRIAVVLSAYPTKRSRLGNAVGLDTPASLMVLAKRMASEGYLIEELEDDANELMAQLGDLIDYEHPAVRAHGGIGLDVDVYTAWFGTLPEELQQAVIASWGPPPGSIYLENDRLVFPALQFGNLTVAIQPPRGYGENPIAIYHSPELPPTHHYLAFYHWLESIVDIDALCHLGKHGTAEWLPGKSVGMGPTCYPDTILGTLPVVYPFVINDPGEGTQAKRRTHAVLIGHLVPPMTRAESYGDLARLEMLMDEHQRISALDPSKLPAIRAQIWELIEKAKLHEDMGVTDAPNVEHDLFDEFLLHVDGYLCELKDSLIRGGLHILGSPPIGQALIDMLVAITRVPQLDAIALRPLVAAKSSAPTRLEVDEDDERVTELLWAFADHDFAIEVFDDEQFCHSLGLTYPISSELRGVLGWIGSVLVPNLAATSGEVDAVMAALAGRAVAAGPSGAPTRGMAHALPTGRNFYSVDPRSLPTQISFLTGQRLADAMLERFRHEHEGRFPRSIGVVLWGTAAMRTGGDDISTVLALLGVQPEWDAISHRVSGLTLVPIAELGRPRVDVTCRISGFFRDAFPSAIDLLDEAFELVAKEVAEGELNPVAQAGVTERIFGPSPRSYGSGILPLLESRSWHDDHDLSEVYLTWSGFSYSRGGYGVPNRSRLEERLSTLEVAYKAQDNREHDIFDSDDYLQEHGGMVAAARALGAAGVRGYFGDSANPEQPRVRGIEEEAARVVRSRVLNPKWLDAMMTHGYKGAFEMAATVDYLFGYDATAHVAKDWMYDAVHDSYVKDATRQQFLAKVNPTALVSICERLLEAHERGMWAASKQRVADLRRTIVGVEGDLEESGR</sequence>
<dbReference type="PANTHER" id="PTHR44119">
    <property type="entry name" value="MAGNESIUM-CHELATASE SUBUNIT CHLH, CHLOROPLASTIC"/>
    <property type="match status" value="1"/>
</dbReference>
<dbReference type="CDD" id="cd10150">
    <property type="entry name" value="CobN_like"/>
    <property type="match status" value="1"/>
</dbReference>
<dbReference type="AlphaFoldDB" id="A0A0D8FQX3"/>
<accession>A0A0D8FQX3</accession>
<organism evidence="2 3">
    <name type="scientific">Ferrimicrobium acidiphilum DSM 19497</name>
    <dbReference type="NCBI Taxonomy" id="1121877"/>
    <lineage>
        <taxon>Bacteria</taxon>
        <taxon>Bacillati</taxon>
        <taxon>Actinomycetota</taxon>
        <taxon>Acidimicrobiia</taxon>
        <taxon>Acidimicrobiales</taxon>
        <taxon>Acidimicrobiaceae</taxon>
        <taxon>Ferrimicrobium</taxon>
    </lineage>
</organism>
<gene>
    <name evidence="2" type="primary">cobN</name>
    <name evidence="2" type="ORF">FEAC_25780</name>
</gene>
<evidence type="ECO:0000313" key="2">
    <source>
        <dbReference type="EMBL" id="KJE75678.1"/>
    </source>
</evidence>
<reference evidence="2 3" key="1">
    <citation type="submission" date="2015-01" db="EMBL/GenBank/DDBJ databases">
        <title>Draft genome of the acidophilic iron oxidizer Ferrimicrobium acidiphilum strain T23.</title>
        <authorList>
            <person name="Poehlein A."/>
            <person name="Eisen S."/>
            <person name="Schloemann M."/>
            <person name="Johnson B.D."/>
            <person name="Daniel R."/>
            <person name="Muehling M."/>
        </authorList>
    </citation>
    <scope>NUCLEOTIDE SEQUENCE [LARGE SCALE GENOMIC DNA]</scope>
    <source>
        <strain evidence="2 3">T23</strain>
    </source>
</reference>
<keyword evidence="2" id="KW-0436">Ligase</keyword>
<feature type="domain" description="CobN/magnesium chelatase" evidence="1">
    <location>
        <begin position="108"/>
        <end position="1159"/>
    </location>
</feature>
<evidence type="ECO:0000313" key="3">
    <source>
        <dbReference type="Proteomes" id="UP000032336"/>
    </source>
</evidence>
<dbReference type="EMBL" id="JXUW01000032">
    <property type="protein sequence ID" value="KJE75678.1"/>
    <property type="molecule type" value="Genomic_DNA"/>
</dbReference>
<dbReference type="STRING" id="1121877.FEAC_25780"/>
<dbReference type="eggNOG" id="COG1429">
    <property type="taxonomic scope" value="Bacteria"/>
</dbReference>
<keyword evidence="3" id="KW-1185">Reference proteome</keyword>
<dbReference type="PATRIC" id="fig|1121877.4.peg.2873"/>
<dbReference type="Proteomes" id="UP000032336">
    <property type="component" value="Unassembled WGS sequence"/>
</dbReference>
<dbReference type="InterPro" id="IPR011953">
    <property type="entry name" value="Cobalto_CobN"/>
</dbReference>
<dbReference type="InterPro" id="IPR003672">
    <property type="entry name" value="CobN/Mg_chltase"/>
</dbReference>
<dbReference type="GeneID" id="78373595"/>
<protein>
    <submittedName>
        <fullName evidence="2">Aerobic cobaltochelatase subunit CobN</fullName>
        <ecNumber evidence="2">6.6.1.2</ecNumber>
    </submittedName>
</protein>
<dbReference type="GO" id="GO:0051116">
    <property type="term" value="F:cobaltochelatase activity"/>
    <property type="evidence" value="ECO:0007669"/>
    <property type="project" value="UniProtKB-EC"/>
</dbReference>
<dbReference type="Pfam" id="PF02514">
    <property type="entry name" value="CobN-Mg_chel"/>
    <property type="match status" value="1"/>
</dbReference>
<name>A0A0D8FQX3_9ACTN</name>
<proteinExistence type="predicted"/>
<dbReference type="NCBIfam" id="TIGR02257">
    <property type="entry name" value="cobalto_cobN"/>
    <property type="match status" value="1"/>
</dbReference>
<dbReference type="EC" id="6.6.1.2" evidence="2"/>
<dbReference type="GO" id="GO:0009236">
    <property type="term" value="P:cobalamin biosynthetic process"/>
    <property type="evidence" value="ECO:0007669"/>
    <property type="project" value="InterPro"/>
</dbReference>
<dbReference type="RefSeq" id="WP_035390919.1">
    <property type="nucleotide sequence ID" value="NZ_JXUW01000032.1"/>
</dbReference>